<dbReference type="AlphaFoldDB" id="A0A1C7AFR8"/>
<dbReference type="SUPFAM" id="SSF55961">
    <property type="entry name" value="Bet v1-like"/>
    <property type="match status" value="1"/>
</dbReference>
<feature type="chain" id="PRO_5008752434" evidence="1">
    <location>
        <begin position="24"/>
        <end position="184"/>
    </location>
</feature>
<dbReference type="RefSeq" id="WP_096462552.1">
    <property type="nucleotide sequence ID" value="NZ_AP014936.1"/>
</dbReference>
<keyword evidence="3" id="KW-1185">Reference proteome</keyword>
<dbReference type="Pfam" id="PF10604">
    <property type="entry name" value="Polyketide_cyc2"/>
    <property type="match status" value="1"/>
</dbReference>
<dbReference type="OrthoDB" id="5568133at2"/>
<keyword evidence="1" id="KW-0732">Signal</keyword>
<organism evidence="2 3">
    <name type="scientific">Sulfurifustis variabilis</name>
    <dbReference type="NCBI Taxonomy" id="1675686"/>
    <lineage>
        <taxon>Bacteria</taxon>
        <taxon>Pseudomonadati</taxon>
        <taxon>Pseudomonadota</taxon>
        <taxon>Gammaproteobacteria</taxon>
        <taxon>Acidiferrobacterales</taxon>
        <taxon>Acidiferrobacteraceae</taxon>
        <taxon>Sulfurifustis</taxon>
    </lineage>
</organism>
<feature type="signal peptide" evidence="1">
    <location>
        <begin position="1"/>
        <end position="23"/>
    </location>
</feature>
<dbReference type="KEGG" id="sva:SVA_3697"/>
<proteinExistence type="predicted"/>
<dbReference type="InterPro" id="IPR023393">
    <property type="entry name" value="START-like_dom_sf"/>
</dbReference>
<evidence type="ECO:0000313" key="2">
    <source>
        <dbReference type="EMBL" id="BAU50232.1"/>
    </source>
</evidence>
<evidence type="ECO:0000256" key="1">
    <source>
        <dbReference type="SAM" id="SignalP"/>
    </source>
</evidence>
<dbReference type="EMBL" id="AP014936">
    <property type="protein sequence ID" value="BAU50232.1"/>
    <property type="molecule type" value="Genomic_DNA"/>
</dbReference>
<reference evidence="2 3" key="1">
    <citation type="submission" date="2015-08" db="EMBL/GenBank/DDBJ databases">
        <title>Complete genome sequence of Sulfurifustis variabilis.</title>
        <authorList>
            <person name="Miura A."/>
            <person name="Kojima H."/>
            <person name="Fukui M."/>
        </authorList>
    </citation>
    <scope>NUCLEOTIDE SEQUENCE [LARGE SCALE GENOMIC DNA]</scope>
    <source>
        <strain evidence="3">skN76</strain>
    </source>
</reference>
<accession>A0A1C7AFR8</accession>
<sequence>MNTGVATVAAACLFALFAARTRAGEVLLTEVTHDEGRYTVRFDVRIAAPRDRLAFYLTDYGNYAKYFDSVTASRVEPRGAVSRVFLTLSSCILFFCRSVRIAKDVRTAPDGAIVGRIVAGESDFEEAEERWRVTAENGATRLRYEAELVPAFYVPPVIGPWLIRYKIRDVLATNAEKLERLAAR</sequence>
<protein>
    <submittedName>
        <fullName evidence="2">Cyclase/dehydrase</fullName>
    </submittedName>
</protein>
<evidence type="ECO:0000313" key="3">
    <source>
        <dbReference type="Proteomes" id="UP000218899"/>
    </source>
</evidence>
<dbReference type="Proteomes" id="UP000218899">
    <property type="component" value="Chromosome"/>
</dbReference>
<name>A0A1C7AFR8_9GAMM</name>
<dbReference type="Gene3D" id="3.30.530.20">
    <property type="match status" value="1"/>
</dbReference>
<gene>
    <name evidence="2" type="ORF">SVA_3697</name>
</gene>
<dbReference type="InterPro" id="IPR019587">
    <property type="entry name" value="Polyketide_cyclase/dehydratase"/>
</dbReference>